<reference evidence="4 5" key="1">
    <citation type="journal article" date="2018" name="Nat. Genet.">
        <title>The Rosa genome provides new insights in the design of modern roses.</title>
        <authorList>
            <person name="Bendahmane M."/>
        </authorList>
    </citation>
    <scope>NUCLEOTIDE SEQUENCE [LARGE SCALE GENOMIC DNA]</scope>
    <source>
        <strain evidence="5">cv. Old Blush</strain>
    </source>
</reference>
<feature type="region of interest" description="Disordered" evidence="2">
    <location>
        <begin position="173"/>
        <end position="245"/>
    </location>
</feature>
<feature type="compositionally biased region" description="Low complexity" evidence="2">
    <location>
        <begin position="563"/>
        <end position="575"/>
    </location>
</feature>
<evidence type="ECO:0000256" key="1">
    <source>
        <dbReference type="SAM" id="Coils"/>
    </source>
</evidence>
<dbReference type="GO" id="GO:0007131">
    <property type="term" value="P:reciprocal meiotic recombination"/>
    <property type="evidence" value="ECO:0007669"/>
    <property type="project" value="InterPro"/>
</dbReference>
<evidence type="ECO:0000313" key="4">
    <source>
        <dbReference type="EMBL" id="PRQ49281.1"/>
    </source>
</evidence>
<dbReference type="InterPro" id="IPR044221">
    <property type="entry name" value="DYAD/AMEIOTIC1"/>
</dbReference>
<gene>
    <name evidence="4" type="ORF">RchiOBHm_Chr2g0120161</name>
</gene>
<feature type="region of interest" description="Disordered" evidence="2">
    <location>
        <begin position="560"/>
        <end position="583"/>
    </location>
</feature>
<feature type="coiled-coil region" evidence="1">
    <location>
        <begin position="443"/>
        <end position="470"/>
    </location>
</feature>
<accession>A0A2P6RSB1</accession>
<dbReference type="GO" id="GO:0051177">
    <property type="term" value="P:meiotic sister chromatid cohesion"/>
    <property type="evidence" value="ECO:0007669"/>
    <property type="project" value="InterPro"/>
</dbReference>
<feature type="domain" description="PTC1-like winged helix-turn-helix" evidence="3">
    <location>
        <begin position="261"/>
        <end position="343"/>
    </location>
</feature>
<dbReference type="OMA" id="GFQICKP"/>
<evidence type="ECO:0000256" key="2">
    <source>
        <dbReference type="SAM" id="MobiDB-lite"/>
    </source>
</evidence>
<dbReference type="Proteomes" id="UP000238479">
    <property type="component" value="Chromosome 2"/>
</dbReference>
<evidence type="ECO:0000313" key="5">
    <source>
        <dbReference type="Proteomes" id="UP000238479"/>
    </source>
</evidence>
<name>A0A2P6RSB1_ROSCH</name>
<dbReference type="Pfam" id="PF25874">
    <property type="entry name" value="WHD_plant_repro"/>
    <property type="match status" value="1"/>
</dbReference>
<sequence length="691" mass="77880">MKKYLEKKQSAEKSCSSTLQTLAICSSLEATEHIGVGCFYELDHSKLPPEAPEQLNSIRIVMVSKKALFKVTVRFPSIHSLQAFLSENGNVKNQLPALDEKYSLDPQTASEVLYRRVPPEEISDRSKVWSFWAVITRRRLENLIRVSPVKKAPRSEISLSGLVPWGTRKRVRFLSPNRSPTTPIPSSSEEKEIEGGGDETSEKEEEEEGEPNVVAVKNRRSERRKQPIRTQKKKPKRQEQSKRIVVHNGSEKRMVKASVARWSAGRYKLAEENMFKVMKARGATAGNPIRRPALRNEARKSIGDTGLIDHLLKHMAGKVAPGGVDRFRRRHNADGAMEYWLESADLVEIRKEAGVEDPYWTPPQGWKPGDDPTQDPTCAAMFKELWDEIANLKKRDEESKQPEQGLAMVTTTSNSWLTSMDWDQAYSSVIQLKDKYTQLAVRTSKFQEQMQQASQTLSGMEEEIKVLKSSMEAPAAPPMYYAEAADVPQLTDNERGAKEDKATKLERLRSGFKICRPQGTFLWPNMNLSMSQHKIDQSAVPTTPSVTSSTRPATQLDLVLTQSPHGPNPGSSSGSLVKPLAERRPVNTSTLLRNVTNPPSLSHAFTQVPSEIEKTTSQSQSAKTLQINLNEIPVDAQHNESTEISGTLTYQRRHQLMNARKENNADARKDNMSLRGHSKSKQQHEHHQQRW</sequence>
<dbReference type="PANTHER" id="PTHR46740">
    <property type="entry name" value="PROTEIN DYAD"/>
    <property type="match status" value="1"/>
</dbReference>
<dbReference type="InterPro" id="IPR059080">
    <property type="entry name" value="WHD_PTC1"/>
</dbReference>
<comment type="caution">
    <text evidence="4">The sequence shown here is derived from an EMBL/GenBank/DDBJ whole genome shotgun (WGS) entry which is preliminary data.</text>
</comment>
<feature type="compositionally biased region" description="Basic and acidic residues" evidence="2">
    <location>
        <begin position="682"/>
        <end position="691"/>
    </location>
</feature>
<organism evidence="4 5">
    <name type="scientific">Rosa chinensis</name>
    <name type="common">China rose</name>
    <dbReference type="NCBI Taxonomy" id="74649"/>
    <lineage>
        <taxon>Eukaryota</taxon>
        <taxon>Viridiplantae</taxon>
        <taxon>Streptophyta</taxon>
        <taxon>Embryophyta</taxon>
        <taxon>Tracheophyta</taxon>
        <taxon>Spermatophyta</taxon>
        <taxon>Magnoliopsida</taxon>
        <taxon>eudicotyledons</taxon>
        <taxon>Gunneridae</taxon>
        <taxon>Pentapetalae</taxon>
        <taxon>rosids</taxon>
        <taxon>fabids</taxon>
        <taxon>Rosales</taxon>
        <taxon>Rosaceae</taxon>
        <taxon>Rosoideae</taxon>
        <taxon>Rosoideae incertae sedis</taxon>
        <taxon>Rosa</taxon>
    </lineage>
</organism>
<feature type="compositionally biased region" description="Basic residues" evidence="2">
    <location>
        <begin position="217"/>
        <end position="236"/>
    </location>
</feature>
<protein>
    <recommendedName>
        <fullName evidence="3">PTC1-like winged helix-turn-helix domain-containing protein</fullName>
    </recommendedName>
</protein>
<keyword evidence="5" id="KW-1185">Reference proteome</keyword>
<feature type="region of interest" description="Disordered" evidence="2">
    <location>
        <begin position="659"/>
        <end position="691"/>
    </location>
</feature>
<evidence type="ECO:0000259" key="3">
    <source>
        <dbReference type="Pfam" id="PF25874"/>
    </source>
</evidence>
<dbReference type="STRING" id="74649.A0A2P6RSB1"/>
<feature type="compositionally biased region" description="Basic and acidic residues" evidence="2">
    <location>
        <begin position="659"/>
        <end position="672"/>
    </location>
</feature>
<dbReference type="PANTHER" id="PTHR46740:SF2">
    <property type="entry name" value="PROTEIN DYAD"/>
    <property type="match status" value="1"/>
</dbReference>
<proteinExistence type="predicted"/>
<keyword evidence="1" id="KW-0175">Coiled coil</keyword>
<dbReference type="EMBL" id="PDCK01000040">
    <property type="protein sequence ID" value="PRQ49281.1"/>
    <property type="molecule type" value="Genomic_DNA"/>
</dbReference>
<dbReference type="AlphaFoldDB" id="A0A2P6RSB1"/>
<feature type="compositionally biased region" description="Acidic residues" evidence="2">
    <location>
        <begin position="195"/>
        <end position="210"/>
    </location>
</feature>
<dbReference type="Gramene" id="PRQ49281">
    <property type="protein sequence ID" value="PRQ49281"/>
    <property type="gene ID" value="RchiOBHm_Chr2g0120161"/>
</dbReference>